<keyword evidence="9" id="KW-1185">Reference proteome</keyword>
<evidence type="ECO:0000256" key="4">
    <source>
        <dbReference type="ARBA" id="ARBA00023242"/>
    </source>
</evidence>
<feature type="compositionally biased region" description="Basic and acidic residues" evidence="6">
    <location>
        <begin position="408"/>
        <end position="422"/>
    </location>
</feature>
<reference evidence="8 9" key="1">
    <citation type="journal article" date="2014" name="Mol. Plant">
        <title>Chromosome Scale Genome Assembly and Transcriptome Profiling of Nannochloropsis gaditana in Nitrogen Depletion.</title>
        <authorList>
            <person name="Corteggiani Carpinelli E."/>
            <person name="Telatin A."/>
            <person name="Vitulo N."/>
            <person name="Forcato C."/>
            <person name="D'Angelo M."/>
            <person name="Schiavon R."/>
            <person name="Vezzi A."/>
            <person name="Giacometti G.M."/>
            <person name="Morosinotto T."/>
            <person name="Valle G."/>
        </authorList>
    </citation>
    <scope>NUCLEOTIDE SEQUENCE [LARGE SCALE GENOMIC DNA]</scope>
    <source>
        <strain evidence="8 9">B-31</strain>
    </source>
</reference>
<dbReference type="Pfam" id="PF02037">
    <property type="entry name" value="SAP"/>
    <property type="match status" value="1"/>
</dbReference>
<dbReference type="Pfam" id="PF14580">
    <property type="entry name" value="LRR_9"/>
    <property type="match status" value="1"/>
</dbReference>
<keyword evidence="8" id="KW-0687">Ribonucleoprotein</keyword>
<dbReference type="SMART" id="SM00513">
    <property type="entry name" value="SAP"/>
    <property type="match status" value="1"/>
</dbReference>
<sequence>MRITADVVVHARAFVNPVKERELDLRGLKIPLIENLGVTQDQFDTVDLSDNEIRRLDNFPRMRRLKTLLLCNNSIARFGSALGEQISELEALVLTNNKVASLSEIDHLASLTKLRHLSLVDNPVVRSLHYRLYILHKLPHLTVLDFQKVKADERRAAKKLFQSQAGQQHLSAIADEGKLLAAESAGKVREKRVMTEEEKRLAQAMIDKATTPEELERVERQLRAGIFKAPGPPPPGQQHAQPQEQEPPPQMPLVAENGASTEKSGSEQALPSVPASVPAPPAPAVAPILPPSPPVTSAPAPVSSLPPPPPAPIADATSSVLQAPPIPPPPTVSAPPVDPTTVSAKRKREASSGAAGEDGQQPGKREKESRTQEAASAGEAVPATQSKAHAEAGAANEAPPPPVPEPATEEKTEDGGEGDREEVLTVAGVEAMKVAELKAALKERGLATNGLKAELMDRLRSHVVGS</sequence>
<evidence type="ECO:0000256" key="5">
    <source>
        <dbReference type="ARBA" id="ARBA00024196"/>
    </source>
</evidence>
<dbReference type="InterPro" id="IPR032675">
    <property type="entry name" value="LRR_dom_sf"/>
</dbReference>
<gene>
    <name evidence="8" type="primary">RU2A</name>
    <name evidence="8" type="ORF">Naga_100072g17</name>
</gene>
<dbReference type="GO" id="GO:0005634">
    <property type="term" value="C:nucleus"/>
    <property type="evidence" value="ECO:0007669"/>
    <property type="project" value="UniProtKB-SubCell"/>
</dbReference>
<dbReference type="FunFam" id="3.80.10.10:FF:000026">
    <property type="entry name" value="U2 small nuclear ribonucleoprotein A"/>
    <property type="match status" value="1"/>
</dbReference>
<keyword evidence="4" id="KW-0539">Nucleus</keyword>
<feature type="compositionally biased region" description="Pro residues" evidence="6">
    <location>
        <begin position="277"/>
        <end position="296"/>
    </location>
</feature>
<protein>
    <submittedName>
        <fullName evidence="8">U2 small nuclear ribonucleoprotein a</fullName>
    </submittedName>
</protein>
<feature type="domain" description="SAP" evidence="7">
    <location>
        <begin position="429"/>
        <end position="463"/>
    </location>
</feature>
<dbReference type="PANTHER" id="PTHR10552:SF6">
    <property type="entry name" value="U2 SMALL NUCLEAR RIBONUCLEOPROTEIN A"/>
    <property type="match status" value="1"/>
</dbReference>
<dbReference type="InterPro" id="IPR044640">
    <property type="entry name" value="RU2A"/>
</dbReference>
<dbReference type="GO" id="GO:0000398">
    <property type="term" value="P:mRNA splicing, via spliceosome"/>
    <property type="evidence" value="ECO:0007669"/>
    <property type="project" value="InterPro"/>
</dbReference>
<dbReference type="InterPro" id="IPR003034">
    <property type="entry name" value="SAP_dom"/>
</dbReference>
<comment type="subcellular location">
    <subcellularLocation>
        <location evidence="1">Nucleus</location>
    </subcellularLocation>
</comment>
<dbReference type="PANTHER" id="PTHR10552">
    <property type="entry name" value="U2 SMALL NUCLEAR RIBONUCLEOPROTEIN A"/>
    <property type="match status" value="1"/>
</dbReference>
<dbReference type="PROSITE" id="PS51450">
    <property type="entry name" value="LRR"/>
    <property type="match status" value="1"/>
</dbReference>
<comment type="caution">
    <text evidence="8">The sequence shown here is derived from an EMBL/GenBank/DDBJ whole genome shotgun (WGS) entry which is preliminary data.</text>
</comment>
<feature type="compositionally biased region" description="Polar residues" evidence="6">
    <location>
        <begin position="258"/>
        <end position="267"/>
    </location>
</feature>
<dbReference type="GO" id="GO:1990904">
    <property type="term" value="C:ribonucleoprotein complex"/>
    <property type="evidence" value="ECO:0007669"/>
    <property type="project" value="UniProtKB-KW"/>
</dbReference>
<evidence type="ECO:0000256" key="3">
    <source>
        <dbReference type="ARBA" id="ARBA00022737"/>
    </source>
</evidence>
<dbReference type="SUPFAM" id="SSF52058">
    <property type="entry name" value="L domain-like"/>
    <property type="match status" value="1"/>
</dbReference>
<proteinExistence type="inferred from homology"/>
<dbReference type="Proteomes" id="UP000019335">
    <property type="component" value="Chromosome 9"/>
</dbReference>
<evidence type="ECO:0000259" key="7">
    <source>
        <dbReference type="PROSITE" id="PS50800"/>
    </source>
</evidence>
<dbReference type="AlphaFoldDB" id="W7TZT2"/>
<organism evidence="8 9">
    <name type="scientific">Nannochloropsis gaditana</name>
    <dbReference type="NCBI Taxonomy" id="72520"/>
    <lineage>
        <taxon>Eukaryota</taxon>
        <taxon>Sar</taxon>
        <taxon>Stramenopiles</taxon>
        <taxon>Ochrophyta</taxon>
        <taxon>Eustigmatophyceae</taxon>
        <taxon>Eustigmatales</taxon>
        <taxon>Monodopsidaceae</taxon>
        <taxon>Nannochloropsis</taxon>
    </lineage>
</organism>
<evidence type="ECO:0000256" key="6">
    <source>
        <dbReference type="SAM" id="MobiDB-lite"/>
    </source>
</evidence>
<name>W7TZT2_9STRA</name>
<dbReference type="Gene3D" id="3.80.10.10">
    <property type="entry name" value="Ribonuclease Inhibitor"/>
    <property type="match status" value="1"/>
</dbReference>
<comment type="similarity">
    <text evidence="5">Belongs to the U2 small nuclear ribonucleoprotein A family.</text>
</comment>
<feature type="compositionally biased region" description="Pro residues" evidence="6">
    <location>
        <begin position="324"/>
        <end position="338"/>
    </location>
</feature>
<dbReference type="OrthoDB" id="433501at2759"/>
<dbReference type="InterPro" id="IPR001611">
    <property type="entry name" value="Leu-rich_rpt"/>
</dbReference>
<evidence type="ECO:0000313" key="9">
    <source>
        <dbReference type="Proteomes" id="UP000019335"/>
    </source>
</evidence>
<dbReference type="GO" id="GO:0030620">
    <property type="term" value="F:U2 snRNA binding"/>
    <property type="evidence" value="ECO:0007669"/>
    <property type="project" value="InterPro"/>
</dbReference>
<feature type="region of interest" description="Disordered" evidence="6">
    <location>
        <begin position="226"/>
        <end position="422"/>
    </location>
</feature>
<evidence type="ECO:0000256" key="1">
    <source>
        <dbReference type="ARBA" id="ARBA00004123"/>
    </source>
</evidence>
<evidence type="ECO:0000256" key="2">
    <source>
        <dbReference type="ARBA" id="ARBA00022614"/>
    </source>
</evidence>
<dbReference type="SUPFAM" id="SSF68906">
    <property type="entry name" value="SAP domain"/>
    <property type="match status" value="1"/>
</dbReference>
<dbReference type="PROSITE" id="PS50800">
    <property type="entry name" value="SAP"/>
    <property type="match status" value="1"/>
</dbReference>
<keyword evidence="3" id="KW-0677">Repeat</keyword>
<dbReference type="InterPro" id="IPR036361">
    <property type="entry name" value="SAP_dom_sf"/>
</dbReference>
<accession>W7TZT2</accession>
<dbReference type="EMBL" id="AZIL01000700">
    <property type="protein sequence ID" value="EWM26191.1"/>
    <property type="molecule type" value="Genomic_DNA"/>
</dbReference>
<dbReference type="Gene3D" id="1.10.720.30">
    <property type="entry name" value="SAP domain"/>
    <property type="match status" value="1"/>
</dbReference>
<keyword evidence="2" id="KW-0433">Leucine-rich repeat</keyword>
<evidence type="ECO:0000313" key="8">
    <source>
        <dbReference type="EMBL" id="EWM26191.1"/>
    </source>
</evidence>